<dbReference type="Pfam" id="PF01841">
    <property type="entry name" value="Transglut_core"/>
    <property type="match status" value="1"/>
</dbReference>
<dbReference type="InterPro" id="IPR052901">
    <property type="entry name" value="Bact_TGase-like"/>
</dbReference>
<comment type="caution">
    <text evidence="3">The sequence shown here is derived from an EMBL/GenBank/DDBJ whole genome shotgun (WGS) entry which is preliminary data.</text>
</comment>
<evidence type="ECO:0000259" key="2">
    <source>
        <dbReference type="SMART" id="SM00460"/>
    </source>
</evidence>
<keyword evidence="1" id="KW-1133">Transmembrane helix</keyword>
<feature type="transmembrane region" description="Helical" evidence="1">
    <location>
        <begin position="75"/>
        <end position="92"/>
    </location>
</feature>
<organism evidence="3 4">
    <name type="scientific">Piscinibacterium candidicorallinum</name>
    <dbReference type="NCBI Taxonomy" id="1793872"/>
    <lineage>
        <taxon>Bacteria</taxon>
        <taxon>Pseudomonadati</taxon>
        <taxon>Pseudomonadota</taxon>
        <taxon>Betaproteobacteria</taxon>
        <taxon>Burkholderiales</taxon>
        <taxon>Piscinibacterium</taxon>
    </lineage>
</organism>
<feature type="transmembrane region" description="Helical" evidence="1">
    <location>
        <begin position="124"/>
        <end position="142"/>
    </location>
</feature>
<dbReference type="SUPFAM" id="SSF54001">
    <property type="entry name" value="Cysteine proteinases"/>
    <property type="match status" value="1"/>
</dbReference>
<dbReference type="InterPro" id="IPR021878">
    <property type="entry name" value="TgpA_N"/>
</dbReference>
<evidence type="ECO:0000313" key="3">
    <source>
        <dbReference type="EMBL" id="MFC3146819.1"/>
    </source>
</evidence>
<dbReference type="PANTHER" id="PTHR42736">
    <property type="entry name" value="PROTEIN-GLUTAMINE GAMMA-GLUTAMYLTRANSFERASE"/>
    <property type="match status" value="1"/>
</dbReference>
<keyword evidence="4" id="KW-1185">Reference proteome</keyword>
<dbReference type="RefSeq" id="WP_377301334.1">
    <property type="nucleotide sequence ID" value="NZ_CP180191.1"/>
</dbReference>
<feature type="domain" description="Transglutaminase-like" evidence="2">
    <location>
        <begin position="435"/>
        <end position="506"/>
    </location>
</feature>
<dbReference type="Pfam" id="PF11992">
    <property type="entry name" value="TgpA_N"/>
    <property type="match status" value="1"/>
</dbReference>
<dbReference type="Gene3D" id="3.10.620.30">
    <property type="match status" value="1"/>
</dbReference>
<keyword evidence="1" id="KW-0472">Membrane</keyword>
<dbReference type="InterPro" id="IPR002931">
    <property type="entry name" value="Transglutaminase-like"/>
</dbReference>
<dbReference type="EMBL" id="JBHRTI010000003">
    <property type="protein sequence ID" value="MFC3146819.1"/>
    <property type="molecule type" value="Genomic_DNA"/>
</dbReference>
<accession>A0ABV7GYS9</accession>
<protein>
    <submittedName>
        <fullName evidence="3">TransglutaminaseTgpA domain-containing protein</fullName>
    </submittedName>
</protein>
<feature type="transmembrane region" description="Helical" evidence="1">
    <location>
        <begin position="187"/>
        <end position="209"/>
    </location>
</feature>
<feature type="transmembrane region" description="Helical" evidence="1">
    <location>
        <begin position="148"/>
        <end position="166"/>
    </location>
</feature>
<dbReference type="InterPro" id="IPR038765">
    <property type="entry name" value="Papain-like_cys_pep_sf"/>
</dbReference>
<feature type="transmembrane region" description="Helical" evidence="1">
    <location>
        <begin position="581"/>
        <end position="599"/>
    </location>
</feature>
<gene>
    <name evidence="3" type="ORF">ACFOEN_04090</name>
</gene>
<reference evidence="4" key="1">
    <citation type="journal article" date="2019" name="Int. J. Syst. Evol. Microbiol.">
        <title>The Global Catalogue of Microorganisms (GCM) 10K type strain sequencing project: providing services to taxonomists for standard genome sequencing and annotation.</title>
        <authorList>
            <consortium name="The Broad Institute Genomics Platform"/>
            <consortium name="The Broad Institute Genome Sequencing Center for Infectious Disease"/>
            <person name="Wu L."/>
            <person name="Ma J."/>
        </authorList>
    </citation>
    <scope>NUCLEOTIDE SEQUENCE [LARGE SCALE GENOMIC DNA]</scope>
    <source>
        <strain evidence="4">KCTC 52168</strain>
    </source>
</reference>
<evidence type="ECO:0000256" key="1">
    <source>
        <dbReference type="SAM" id="Phobius"/>
    </source>
</evidence>
<keyword evidence="1" id="KW-0812">Transmembrane</keyword>
<dbReference type="PANTHER" id="PTHR42736:SF1">
    <property type="entry name" value="PROTEIN-GLUTAMINE GAMMA-GLUTAMYLTRANSFERASE"/>
    <property type="match status" value="1"/>
</dbReference>
<dbReference type="Proteomes" id="UP001595556">
    <property type="component" value="Unassembled WGS sequence"/>
</dbReference>
<proteinExistence type="predicted"/>
<evidence type="ECO:0000313" key="4">
    <source>
        <dbReference type="Proteomes" id="UP001595556"/>
    </source>
</evidence>
<sequence>MNTAAAPAPKASRLGRILSGADDLAREQRNALVLLVGCLCTLLPHLWFLPTWIGALALALLALRGWLTLSNRPPLPKWPLFALAGVAAWGIWSQFGTLIGREAGVASLVLLTGAKLLEMRARRDLFVTVFLCFFLLFTQFLYGQTIPIFLLGLVAVVVLVFALTLFHSGSLPVRSLRLSLTDSFKMLLIAAPLALVVFYLFPRAASPLWGVPQSSQQARTGLSDSMSPGDVTRLAQNDAVVMRVEFPGGIPPNAQRYFRGPVLTQFDGRTWRPDTSFTALRPVRPPAPEEGATQVLQTITLEPQQTPWLFALEHPIALPALSGSTVTLTGDGLLLTSRPQTERVRYAVSSQPGGVWRAETDIDIEPILRQRYTSLPAGFNPRAMTWATELRNRIGVNVGDPQPFINALLAHIREQPYRYTLEPPALGRDSVDEFFFDTRAGFCEHYAQAFVVLMRAMDFPARVVTGYQGGDVNPVDGVLLVRQRDAHAWAEVWFAGRGWVRVDPTAAVAPSRVESGFGSVFPERAGATLGGFNAPDWVNRLRNWADAIDTAWSVWVVNYGGQTQRDLLGKLGIEDLDWQKILLWLLGLGTAAMALIWWLTRPRLPKPDEATRLMRSLRSTFEREGLAPEPAEPLSAWRKRIAAQLDARRLALLDRTISAIERALYGPLSTSEQAAAYREAQLGLRSLARKPR</sequence>
<name>A0ABV7GYS9_9BURK</name>
<feature type="transmembrane region" description="Helical" evidence="1">
    <location>
        <begin position="32"/>
        <end position="63"/>
    </location>
</feature>
<dbReference type="SMART" id="SM00460">
    <property type="entry name" value="TGc"/>
    <property type="match status" value="1"/>
</dbReference>